<evidence type="ECO:0000256" key="9">
    <source>
        <dbReference type="ARBA" id="ARBA00023237"/>
    </source>
</evidence>
<dbReference type="InterPro" id="IPR001775">
    <property type="entry name" value="GspD/PilQ"/>
</dbReference>
<dbReference type="PANTHER" id="PTHR30332:SF24">
    <property type="entry name" value="SECRETIN GSPD-RELATED"/>
    <property type="match status" value="1"/>
</dbReference>
<dbReference type="InterPro" id="IPR049371">
    <property type="entry name" value="GspD-like_N0"/>
</dbReference>
<dbReference type="InterPro" id="IPR004846">
    <property type="entry name" value="T2SS/T3SS_dom"/>
</dbReference>
<proteinExistence type="inferred from homology"/>
<dbReference type="InterPro" id="IPR050810">
    <property type="entry name" value="Bact_Secretion_Sys_Channel"/>
</dbReference>
<keyword evidence="7" id="KW-0653">Protein transport</keyword>
<name>A0A445MSP3_9BACT</name>
<sequence length="737" mass="80223">MIFKSETRYAFCLFLIGLWLLTGSSIALGARVAGEEGASPVSSGPGQMIKPKMPPDKAEKPIPRALQTRPVEQESVKDKIENNENGEQIQDKKPDKEEKSDERYVTIDFDNVDIAIFIKFMSELTGKNFVVDKGVTGKVTVISPTKISVDEAYEVFESVLEVYGFASIPAGDIVKIVPAATAKSKDIETLLRKEAASPDDKIVTQLIPLKYADPVEVKKVFDPLVSKNSLIVPYAPTDTLIITDVLSNVRRLSKIIQEIDVEGVGEQISVIPLVNATASVLEKSLSAIFQRGAVKAPGQAAIEGTVKITSDERTNSLIVFASENDTRKVKELIKLLDTDIPRGEGDIHVYYLQNGSAEDMANVLKAIPTDQKDEAAKGKVPVVSKDVQIVADKATNSLVITANKADYLVLESVIKKLDIIRRMVYIEALIMEVGVKKSFNIGVEWKMGKQNIGDFGGKNVGGFIGSTSATSTLPDTSTSSSSGTDSTTATSSLSMPSGFAFGVLGEGIQIGRITFPSIAAVVNAYESDSDVNILSTPQIMTTDNEEAEIVVANNIPYLTRRDEGYRSSSTAVDYPYSGYSNYEFKDVGVTLNITPQINQERFVKLKISQEISQVKEVKTEGLPTTLKRQAKTVVIIKDGQTVVIGGLIDETLNKSDSRVPCLGTIPGIGQLFKSFSTSTDKTNLFIFITPHIVENPEEAKELYEGKKEEFKGVTEGTINLYEEPGSNDKNKVIQEIE</sequence>
<keyword evidence="8" id="KW-0472">Membrane</keyword>
<dbReference type="EMBL" id="OJIN01000044">
    <property type="protein sequence ID" value="SPD72478.1"/>
    <property type="molecule type" value="Genomic_DNA"/>
</dbReference>
<evidence type="ECO:0000259" key="12">
    <source>
        <dbReference type="Pfam" id="PF00263"/>
    </source>
</evidence>
<dbReference type="GO" id="GO:0009279">
    <property type="term" value="C:cell outer membrane"/>
    <property type="evidence" value="ECO:0007669"/>
    <property type="project" value="UniProtKB-SubCell"/>
</dbReference>
<feature type="domain" description="NolW-like" evidence="13">
    <location>
        <begin position="348"/>
        <end position="419"/>
    </location>
</feature>
<dbReference type="Pfam" id="PF00263">
    <property type="entry name" value="Secretin"/>
    <property type="match status" value="1"/>
</dbReference>
<keyword evidence="9" id="KW-0998">Cell outer membrane</keyword>
<evidence type="ECO:0000313" key="15">
    <source>
        <dbReference type="EMBL" id="SPD72478.1"/>
    </source>
</evidence>
<evidence type="ECO:0000256" key="10">
    <source>
        <dbReference type="RuleBase" id="RU004004"/>
    </source>
</evidence>
<feature type="region of interest" description="Disordered" evidence="11">
    <location>
        <begin position="36"/>
        <end position="101"/>
    </location>
</feature>
<dbReference type="GO" id="GO:0015628">
    <property type="term" value="P:protein secretion by the type II secretion system"/>
    <property type="evidence" value="ECO:0007669"/>
    <property type="project" value="InterPro"/>
</dbReference>
<organism evidence="15">
    <name type="scientific">uncultured Desulfobacterium sp</name>
    <dbReference type="NCBI Taxonomy" id="201089"/>
    <lineage>
        <taxon>Bacteria</taxon>
        <taxon>Pseudomonadati</taxon>
        <taxon>Thermodesulfobacteriota</taxon>
        <taxon>Desulfobacteria</taxon>
        <taxon>Desulfobacterales</taxon>
        <taxon>Desulfobacteriaceae</taxon>
        <taxon>Desulfobacterium</taxon>
        <taxon>environmental samples</taxon>
    </lineage>
</organism>
<keyword evidence="3 10" id="KW-0813">Transport</keyword>
<dbReference type="Pfam" id="PF03958">
    <property type="entry name" value="Secretin_N"/>
    <property type="match status" value="3"/>
</dbReference>
<feature type="domain" description="Type II/III secretion system secretin-like" evidence="12">
    <location>
        <begin position="524"/>
        <end position="694"/>
    </location>
</feature>
<feature type="compositionally biased region" description="Basic and acidic residues" evidence="11">
    <location>
        <begin position="71"/>
        <end position="82"/>
    </location>
</feature>
<evidence type="ECO:0000256" key="8">
    <source>
        <dbReference type="ARBA" id="ARBA00023136"/>
    </source>
</evidence>
<feature type="domain" description="NolW-like" evidence="13">
    <location>
        <begin position="204"/>
        <end position="262"/>
    </location>
</feature>
<dbReference type="Pfam" id="PF21305">
    <property type="entry name" value="type_II_gspD_N0"/>
    <property type="match status" value="1"/>
</dbReference>
<feature type="compositionally biased region" description="Basic and acidic residues" evidence="11">
    <location>
        <begin position="89"/>
        <end position="101"/>
    </location>
</feature>
<feature type="region of interest" description="Disordered" evidence="11">
    <location>
        <begin position="470"/>
        <end position="491"/>
    </location>
</feature>
<keyword evidence="4" id="KW-1134">Transmembrane beta strand</keyword>
<evidence type="ECO:0000256" key="5">
    <source>
        <dbReference type="ARBA" id="ARBA00022692"/>
    </source>
</evidence>
<dbReference type="InterPro" id="IPR005644">
    <property type="entry name" value="NolW-like"/>
</dbReference>
<evidence type="ECO:0000256" key="6">
    <source>
        <dbReference type="ARBA" id="ARBA00022729"/>
    </source>
</evidence>
<comment type="subcellular location">
    <subcellularLocation>
        <location evidence="1 10">Cell outer membrane</location>
    </subcellularLocation>
</comment>
<dbReference type="InterPro" id="IPR013356">
    <property type="entry name" value="T2SS_GspD"/>
</dbReference>
<evidence type="ECO:0000256" key="2">
    <source>
        <dbReference type="ARBA" id="ARBA00006980"/>
    </source>
</evidence>
<dbReference type="PRINTS" id="PR00811">
    <property type="entry name" value="BCTERIALGSPD"/>
</dbReference>
<dbReference type="NCBIfam" id="TIGR02517">
    <property type="entry name" value="type_II_gspD"/>
    <property type="match status" value="1"/>
</dbReference>
<keyword evidence="6" id="KW-0732">Signal</keyword>
<reference evidence="15" key="1">
    <citation type="submission" date="2018-01" db="EMBL/GenBank/DDBJ databases">
        <authorList>
            <person name="Regsiter A."/>
            <person name="William W."/>
        </authorList>
    </citation>
    <scope>NUCLEOTIDE SEQUENCE</scope>
    <source>
        <strain evidence="15">TRIP AH-1</strain>
    </source>
</reference>
<evidence type="ECO:0000256" key="1">
    <source>
        <dbReference type="ARBA" id="ARBA00004442"/>
    </source>
</evidence>
<dbReference type="AlphaFoldDB" id="A0A445MSP3"/>
<dbReference type="GO" id="GO:0015627">
    <property type="term" value="C:type II protein secretion system complex"/>
    <property type="evidence" value="ECO:0007669"/>
    <property type="project" value="InterPro"/>
</dbReference>
<evidence type="ECO:0000256" key="3">
    <source>
        <dbReference type="ARBA" id="ARBA00022448"/>
    </source>
</evidence>
<evidence type="ECO:0000256" key="7">
    <source>
        <dbReference type="ARBA" id="ARBA00022927"/>
    </source>
</evidence>
<protein>
    <submittedName>
        <fullName evidence="15">General secretion pathway protein D</fullName>
    </submittedName>
</protein>
<gene>
    <name evidence="15" type="primary">gspD</name>
    <name evidence="15" type="ORF">PITCH_A1380026</name>
</gene>
<feature type="domain" description="NolW-like" evidence="13">
    <location>
        <begin position="269"/>
        <end position="340"/>
    </location>
</feature>
<comment type="similarity">
    <text evidence="2">Belongs to the bacterial secretin family. GSP D subfamily.</text>
</comment>
<evidence type="ECO:0000256" key="11">
    <source>
        <dbReference type="SAM" id="MobiDB-lite"/>
    </source>
</evidence>
<evidence type="ECO:0000259" key="13">
    <source>
        <dbReference type="Pfam" id="PF03958"/>
    </source>
</evidence>
<accession>A0A445MSP3</accession>
<dbReference type="Gene3D" id="3.30.1370.120">
    <property type="match status" value="3"/>
</dbReference>
<feature type="domain" description="GspD-like N0" evidence="14">
    <location>
        <begin position="108"/>
        <end position="176"/>
    </location>
</feature>
<feature type="compositionally biased region" description="Basic and acidic residues" evidence="11">
    <location>
        <begin position="53"/>
        <end position="62"/>
    </location>
</feature>
<evidence type="ECO:0000259" key="14">
    <source>
        <dbReference type="Pfam" id="PF21305"/>
    </source>
</evidence>
<keyword evidence="5" id="KW-0812">Transmembrane</keyword>
<evidence type="ECO:0000256" key="4">
    <source>
        <dbReference type="ARBA" id="ARBA00022452"/>
    </source>
</evidence>
<dbReference type="PANTHER" id="PTHR30332">
    <property type="entry name" value="PROBABLE GENERAL SECRETION PATHWAY PROTEIN D"/>
    <property type="match status" value="1"/>
</dbReference>
<dbReference type="InterPro" id="IPR038591">
    <property type="entry name" value="NolW-like_sf"/>
</dbReference>